<proteinExistence type="predicted"/>
<protein>
    <submittedName>
        <fullName evidence="2">Uncharacterized protein</fullName>
    </submittedName>
</protein>
<keyword evidence="1" id="KW-1133">Transmembrane helix</keyword>
<keyword evidence="1" id="KW-0472">Membrane</keyword>
<sequence length="433" mass="49314">MTNIYSSELQGVMEIVKEVFKLPRRNKKIFLFIILSTMILDSLLFLATITSFKYLSNDLLMKVLPFVSMDPKSSVYLKLLFKIKEDAILLILVEMVFLLLMTVVSLFSMVATIYVSAMSYLGKSLTLTDLCFGIKKIWTRPVITWLYISLCIAGFTLLILPLCFVLILGRGSMIVVAVGILVFLPVIFLNLYLSLVWMLSLVMSVLEDCYGLQALGKAEKLVKGRKVVGLVLTFLVMILYIPGILFSMINKNQQTVTTQILIAYGVTVNFTILVKILSMMAYTVFYFELKESHGEQVVVEEDMEYRPAWATDFMRVVRPSCHRTLTLSRRKLKSWSLDFGQEDRGTQVFVFKGLSYKFLEFVMGTLSEKDKGKPRFVILDVGMTSKTSSTKAFTLMQLIMAVGRRDGRIAAEETLKLSKKRESLYRDAFIEVM</sequence>
<name>A0A835LZ60_9MAGN</name>
<reference evidence="2 3" key="1">
    <citation type="submission" date="2020-10" db="EMBL/GenBank/DDBJ databases">
        <title>The Coptis chinensis genome and diversification of protoberbering-type alkaloids.</title>
        <authorList>
            <person name="Wang B."/>
            <person name="Shu S."/>
            <person name="Song C."/>
            <person name="Liu Y."/>
        </authorList>
    </citation>
    <scope>NUCLEOTIDE SEQUENCE [LARGE SCALE GENOMIC DNA]</scope>
    <source>
        <strain evidence="2">HL-2020</strain>
        <tissue evidence="2">Leaf</tissue>
    </source>
</reference>
<feature type="transmembrane region" description="Helical" evidence="1">
    <location>
        <begin position="173"/>
        <end position="206"/>
    </location>
</feature>
<keyword evidence="1" id="KW-0812">Transmembrane</keyword>
<evidence type="ECO:0000256" key="1">
    <source>
        <dbReference type="SAM" id="Phobius"/>
    </source>
</evidence>
<dbReference type="PANTHER" id="PTHR33133:SF1">
    <property type="entry name" value="EXPRESSED PROTEIN-RELATED"/>
    <property type="match status" value="1"/>
</dbReference>
<feature type="transmembrane region" description="Helical" evidence="1">
    <location>
        <begin position="29"/>
        <end position="52"/>
    </location>
</feature>
<feature type="transmembrane region" description="Helical" evidence="1">
    <location>
        <begin position="227"/>
        <end position="249"/>
    </location>
</feature>
<evidence type="ECO:0000313" key="2">
    <source>
        <dbReference type="EMBL" id="KAF9613703.1"/>
    </source>
</evidence>
<gene>
    <name evidence="2" type="ORF">IFM89_010145</name>
</gene>
<comment type="caution">
    <text evidence="2">The sequence shown here is derived from an EMBL/GenBank/DDBJ whole genome shotgun (WGS) entry which is preliminary data.</text>
</comment>
<evidence type="ECO:0000313" key="3">
    <source>
        <dbReference type="Proteomes" id="UP000631114"/>
    </source>
</evidence>
<feature type="transmembrane region" description="Helical" evidence="1">
    <location>
        <begin position="145"/>
        <end position="167"/>
    </location>
</feature>
<feature type="transmembrane region" description="Helical" evidence="1">
    <location>
        <begin position="87"/>
        <end position="115"/>
    </location>
</feature>
<dbReference type="PANTHER" id="PTHR33133">
    <property type="entry name" value="OS08G0107100 PROTEIN-RELATED"/>
    <property type="match status" value="1"/>
</dbReference>
<feature type="transmembrane region" description="Helical" evidence="1">
    <location>
        <begin position="261"/>
        <end position="287"/>
    </location>
</feature>
<dbReference type="Proteomes" id="UP000631114">
    <property type="component" value="Unassembled WGS sequence"/>
</dbReference>
<dbReference type="EMBL" id="JADFTS010000003">
    <property type="protein sequence ID" value="KAF9613703.1"/>
    <property type="molecule type" value="Genomic_DNA"/>
</dbReference>
<organism evidence="2 3">
    <name type="scientific">Coptis chinensis</name>
    <dbReference type="NCBI Taxonomy" id="261450"/>
    <lineage>
        <taxon>Eukaryota</taxon>
        <taxon>Viridiplantae</taxon>
        <taxon>Streptophyta</taxon>
        <taxon>Embryophyta</taxon>
        <taxon>Tracheophyta</taxon>
        <taxon>Spermatophyta</taxon>
        <taxon>Magnoliopsida</taxon>
        <taxon>Ranunculales</taxon>
        <taxon>Ranunculaceae</taxon>
        <taxon>Coptidoideae</taxon>
        <taxon>Coptis</taxon>
    </lineage>
</organism>
<accession>A0A835LZ60</accession>
<dbReference type="OrthoDB" id="852208at2759"/>
<keyword evidence="3" id="KW-1185">Reference proteome</keyword>
<dbReference type="AlphaFoldDB" id="A0A835LZ60"/>